<feature type="transmembrane region" description="Helical" evidence="1">
    <location>
        <begin position="66"/>
        <end position="98"/>
    </location>
</feature>
<feature type="transmembrane region" description="Helical" evidence="1">
    <location>
        <begin position="169"/>
        <end position="193"/>
    </location>
</feature>
<gene>
    <name evidence="2" type="ORF">LCGC14_1249360</name>
</gene>
<dbReference type="AlphaFoldDB" id="A0A0F9NKU1"/>
<protein>
    <submittedName>
        <fullName evidence="2">Uncharacterized protein</fullName>
    </submittedName>
</protein>
<keyword evidence="1" id="KW-1133">Transmembrane helix</keyword>
<accession>A0A0F9NKU1</accession>
<feature type="transmembrane region" description="Helical" evidence="1">
    <location>
        <begin position="129"/>
        <end position="149"/>
    </location>
</feature>
<name>A0A0F9NKU1_9ZZZZ</name>
<evidence type="ECO:0000256" key="1">
    <source>
        <dbReference type="SAM" id="Phobius"/>
    </source>
</evidence>
<keyword evidence="1" id="KW-0812">Transmembrane</keyword>
<comment type="caution">
    <text evidence="2">The sequence shown here is derived from an EMBL/GenBank/DDBJ whole genome shotgun (WGS) entry which is preliminary data.</text>
</comment>
<feature type="transmembrane region" description="Helical" evidence="1">
    <location>
        <begin position="23"/>
        <end position="46"/>
    </location>
</feature>
<keyword evidence="1" id="KW-0472">Membrane</keyword>
<evidence type="ECO:0000313" key="2">
    <source>
        <dbReference type="EMBL" id="KKM89375.1"/>
    </source>
</evidence>
<organism evidence="2">
    <name type="scientific">marine sediment metagenome</name>
    <dbReference type="NCBI Taxonomy" id="412755"/>
    <lineage>
        <taxon>unclassified sequences</taxon>
        <taxon>metagenomes</taxon>
        <taxon>ecological metagenomes</taxon>
    </lineage>
</organism>
<dbReference type="EMBL" id="LAZR01006827">
    <property type="protein sequence ID" value="KKM89375.1"/>
    <property type="molecule type" value="Genomic_DNA"/>
</dbReference>
<sequence length="198" mass="23299">MENSEGEKKKYQWKKLLRKNKKAFSAFIVAAIIGFIGFILVMIWYIETSPLGGQGSWTFDQWTLNYIIGFLIQSILWELLFIGIPLIVFFVIFGYLWWTNLSDETKEEWKCLDEDRKLKEGKKSQNYKYQGSGGFSFFIFIVVCILVAIDGNWNTRFGLLEYSYFIYAYLFAMMWIGIIIGIPMVIAVVIWYLTKKKE</sequence>
<proteinExistence type="predicted"/>
<reference evidence="2" key="1">
    <citation type="journal article" date="2015" name="Nature">
        <title>Complex archaea that bridge the gap between prokaryotes and eukaryotes.</title>
        <authorList>
            <person name="Spang A."/>
            <person name="Saw J.H."/>
            <person name="Jorgensen S.L."/>
            <person name="Zaremba-Niedzwiedzka K."/>
            <person name="Martijn J."/>
            <person name="Lind A.E."/>
            <person name="van Eijk R."/>
            <person name="Schleper C."/>
            <person name="Guy L."/>
            <person name="Ettema T.J."/>
        </authorList>
    </citation>
    <scope>NUCLEOTIDE SEQUENCE</scope>
</reference>